<keyword evidence="3" id="KW-1185">Reference proteome</keyword>
<dbReference type="GO" id="GO:0016887">
    <property type="term" value="F:ATP hydrolysis activity"/>
    <property type="evidence" value="ECO:0007669"/>
    <property type="project" value="InterPro"/>
</dbReference>
<dbReference type="Pfam" id="PF07728">
    <property type="entry name" value="AAA_5"/>
    <property type="match status" value="1"/>
</dbReference>
<dbReference type="EMBL" id="CP007142">
    <property type="protein sequence ID" value="AJQ97252.1"/>
    <property type="molecule type" value="Genomic_DNA"/>
</dbReference>
<dbReference type="PATRIC" id="fig|1445510.3.peg.5185"/>
<gene>
    <name evidence="2" type="ORF">YC6258_05222</name>
</gene>
<feature type="domain" description="ATPase dynein-related AAA" evidence="1">
    <location>
        <begin position="78"/>
        <end position="216"/>
    </location>
</feature>
<sequence>MSNVLRQAVELTYQAELDALKAEDHGHKPANWSLSPRAVVTYLMGGKTADGTDISAKYIGHRRLIETAVATLATDRALLLLGVPGTAKSWVSEHLAAAICGDSTRVIQCTAGTDENQIRYGWNYAQLLAHGPSREALVPTPLFRAMESGTLCRLEELTRMGSDVQDTLITVLSEKMLPIPELNDVVYAQRGFNIIATANNRDKGVNELSSALKRRFNVVVLPLPDDFNEEVEIIARRVAEMGSSLELPVPANARDEIEKVVTIFRELRGGETLDGKVALKTPTGNLSTAEAIAVMVGGLSQASWFGDGRFSALDISSNLIGAIVKDPVQDKAVLEEYLETVLKKRREFADYYHTINDVL</sequence>
<accession>A0A0C5VRL6</accession>
<evidence type="ECO:0000313" key="2">
    <source>
        <dbReference type="EMBL" id="AJQ97252.1"/>
    </source>
</evidence>
<dbReference type="SUPFAM" id="SSF52540">
    <property type="entry name" value="P-loop containing nucleoside triphosphate hydrolases"/>
    <property type="match status" value="1"/>
</dbReference>
<dbReference type="OrthoDB" id="9768555at2"/>
<protein>
    <submittedName>
        <fullName evidence="2">MoxR-like ATPase</fullName>
    </submittedName>
</protein>
<dbReference type="InterPro" id="IPR011704">
    <property type="entry name" value="ATPase_dyneun-rel_AAA"/>
</dbReference>
<dbReference type="Gene3D" id="3.40.50.300">
    <property type="entry name" value="P-loop containing nucleotide triphosphate hydrolases"/>
    <property type="match status" value="1"/>
</dbReference>
<dbReference type="GO" id="GO:0005524">
    <property type="term" value="F:ATP binding"/>
    <property type="evidence" value="ECO:0007669"/>
    <property type="project" value="InterPro"/>
</dbReference>
<dbReference type="Proteomes" id="UP000032266">
    <property type="component" value="Chromosome"/>
</dbReference>
<name>A0A0C5VRL6_9GAMM</name>
<evidence type="ECO:0000313" key="3">
    <source>
        <dbReference type="Proteomes" id="UP000032266"/>
    </source>
</evidence>
<dbReference type="PANTHER" id="PTHR42759:SF1">
    <property type="entry name" value="MAGNESIUM-CHELATASE SUBUNIT CHLD"/>
    <property type="match status" value="1"/>
</dbReference>
<proteinExistence type="predicted"/>
<reference evidence="2 3" key="1">
    <citation type="submission" date="2014-01" db="EMBL/GenBank/DDBJ databases">
        <title>Full genme sequencing of cellulolytic bacterium Gynuella sunshinyii YC6258T gen. nov., sp. nov.</title>
        <authorList>
            <person name="Khan H."/>
            <person name="Chung E.J."/>
            <person name="Chung Y.R."/>
        </authorList>
    </citation>
    <scope>NUCLEOTIDE SEQUENCE [LARGE SCALE GENOMIC DNA]</scope>
    <source>
        <strain evidence="2 3">YC6258</strain>
    </source>
</reference>
<dbReference type="STRING" id="1445510.YC6258_05222"/>
<dbReference type="KEGG" id="gsn:YC6258_05222"/>
<evidence type="ECO:0000259" key="1">
    <source>
        <dbReference type="Pfam" id="PF07728"/>
    </source>
</evidence>
<dbReference type="PANTHER" id="PTHR42759">
    <property type="entry name" value="MOXR FAMILY PROTEIN"/>
    <property type="match status" value="1"/>
</dbReference>
<organism evidence="2 3">
    <name type="scientific">Gynuella sunshinyii YC6258</name>
    <dbReference type="NCBI Taxonomy" id="1445510"/>
    <lineage>
        <taxon>Bacteria</taxon>
        <taxon>Pseudomonadati</taxon>
        <taxon>Pseudomonadota</taxon>
        <taxon>Gammaproteobacteria</taxon>
        <taxon>Oceanospirillales</taxon>
        <taxon>Saccharospirillaceae</taxon>
        <taxon>Gynuella</taxon>
    </lineage>
</organism>
<dbReference type="HOGENOM" id="CLU_065561_0_0_6"/>
<dbReference type="InterPro" id="IPR050764">
    <property type="entry name" value="CbbQ/NirQ/NorQ/GpvN"/>
</dbReference>
<dbReference type="InterPro" id="IPR027417">
    <property type="entry name" value="P-loop_NTPase"/>
</dbReference>
<dbReference type="AlphaFoldDB" id="A0A0C5VRL6"/>
<dbReference type="RefSeq" id="WP_044619038.1">
    <property type="nucleotide sequence ID" value="NZ_CP007142.1"/>
</dbReference>